<dbReference type="PANTHER" id="PTHR36775:SF1">
    <property type="entry name" value="LYR MOTIF PROTEIN"/>
    <property type="match status" value="1"/>
</dbReference>
<feature type="compositionally biased region" description="Basic and acidic residues" evidence="1">
    <location>
        <begin position="158"/>
        <end position="170"/>
    </location>
</feature>
<feature type="region of interest" description="Disordered" evidence="1">
    <location>
        <begin position="77"/>
        <end position="108"/>
    </location>
</feature>
<organism evidence="2 3">
    <name type="scientific">Papaver atlanticum</name>
    <dbReference type="NCBI Taxonomy" id="357466"/>
    <lineage>
        <taxon>Eukaryota</taxon>
        <taxon>Viridiplantae</taxon>
        <taxon>Streptophyta</taxon>
        <taxon>Embryophyta</taxon>
        <taxon>Tracheophyta</taxon>
        <taxon>Spermatophyta</taxon>
        <taxon>Magnoliopsida</taxon>
        <taxon>Ranunculales</taxon>
        <taxon>Papaveraceae</taxon>
        <taxon>Papaveroideae</taxon>
        <taxon>Papaver</taxon>
    </lineage>
</organism>
<evidence type="ECO:0000256" key="1">
    <source>
        <dbReference type="SAM" id="MobiDB-lite"/>
    </source>
</evidence>
<dbReference type="Proteomes" id="UP001202328">
    <property type="component" value="Unassembled WGS sequence"/>
</dbReference>
<proteinExistence type="predicted"/>
<reference evidence="2" key="1">
    <citation type="submission" date="2022-04" db="EMBL/GenBank/DDBJ databases">
        <title>A functionally conserved STORR gene fusion in Papaver species that diverged 16.8 million years ago.</title>
        <authorList>
            <person name="Catania T."/>
        </authorList>
    </citation>
    <scope>NUCLEOTIDE SEQUENCE</scope>
    <source>
        <strain evidence="2">S-188037</strain>
    </source>
</reference>
<feature type="region of interest" description="Disordered" evidence="1">
    <location>
        <begin position="142"/>
        <end position="224"/>
    </location>
</feature>
<keyword evidence="3" id="KW-1185">Reference proteome</keyword>
<evidence type="ECO:0000313" key="2">
    <source>
        <dbReference type="EMBL" id="KAI3928001.1"/>
    </source>
</evidence>
<dbReference type="AlphaFoldDB" id="A0AAD4SYL9"/>
<dbReference type="EMBL" id="JAJJMB010007708">
    <property type="protein sequence ID" value="KAI3928001.1"/>
    <property type="molecule type" value="Genomic_DNA"/>
</dbReference>
<gene>
    <name evidence="2" type="ORF">MKW98_023602</name>
</gene>
<accession>A0AAD4SYL9</accession>
<comment type="caution">
    <text evidence="2">The sequence shown here is derived from an EMBL/GenBank/DDBJ whole genome shotgun (WGS) entry which is preliminary data.</text>
</comment>
<sequence>MAQRTLNHHRQTLESFTYQLHTWKPFQFQTLTKPFTDSHKRPCLSDRTTTATTTTIDTLDMSKLSLIEDEKRPKKKEKFQWFASAKKRRRHGSRSVSGRSTSDRSGTRRCCSVGASAAHATCSDFVVAATNTDSSGELFVNGGGGGGGEGNWSSSDVSEVKNSRKDKKDCGGGSGGACEKGESLTSGGVWQIGGFDNQGNESGYGSEPGYRGDAEFGYGDEFDEEEDDGRVLFWGERSRDTDCNMELVEENTFLDQKSHYRCRRKKHDWRMAVDPPR</sequence>
<protein>
    <submittedName>
        <fullName evidence="2">Uncharacterized protein</fullName>
    </submittedName>
</protein>
<evidence type="ECO:0000313" key="3">
    <source>
        <dbReference type="Proteomes" id="UP001202328"/>
    </source>
</evidence>
<dbReference type="PANTHER" id="PTHR36775">
    <property type="entry name" value="LYR MOTIF PROTEIN"/>
    <property type="match status" value="1"/>
</dbReference>
<name>A0AAD4SYL9_9MAGN</name>